<organism evidence="2 3">
    <name type="scientific">Haemaphysalis longicornis</name>
    <name type="common">Bush tick</name>
    <dbReference type="NCBI Taxonomy" id="44386"/>
    <lineage>
        <taxon>Eukaryota</taxon>
        <taxon>Metazoa</taxon>
        <taxon>Ecdysozoa</taxon>
        <taxon>Arthropoda</taxon>
        <taxon>Chelicerata</taxon>
        <taxon>Arachnida</taxon>
        <taxon>Acari</taxon>
        <taxon>Parasitiformes</taxon>
        <taxon>Ixodida</taxon>
        <taxon>Ixodoidea</taxon>
        <taxon>Ixodidae</taxon>
        <taxon>Haemaphysalinae</taxon>
        <taxon>Haemaphysalis</taxon>
    </lineage>
</organism>
<accession>A0A9J6G7V4</accession>
<reference evidence="2 3" key="1">
    <citation type="journal article" date="2020" name="Cell">
        <title>Large-Scale Comparative Analyses of Tick Genomes Elucidate Their Genetic Diversity and Vector Capacities.</title>
        <authorList>
            <consortium name="Tick Genome and Microbiome Consortium (TIGMIC)"/>
            <person name="Jia N."/>
            <person name="Wang J."/>
            <person name="Shi W."/>
            <person name="Du L."/>
            <person name="Sun Y."/>
            <person name="Zhan W."/>
            <person name="Jiang J.F."/>
            <person name="Wang Q."/>
            <person name="Zhang B."/>
            <person name="Ji P."/>
            <person name="Bell-Sakyi L."/>
            <person name="Cui X.M."/>
            <person name="Yuan T.T."/>
            <person name="Jiang B.G."/>
            <person name="Yang W.F."/>
            <person name="Lam T.T."/>
            <person name="Chang Q.C."/>
            <person name="Ding S.J."/>
            <person name="Wang X.J."/>
            <person name="Zhu J.G."/>
            <person name="Ruan X.D."/>
            <person name="Zhao L."/>
            <person name="Wei J.T."/>
            <person name="Ye R.Z."/>
            <person name="Que T.C."/>
            <person name="Du C.H."/>
            <person name="Zhou Y.H."/>
            <person name="Cheng J.X."/>
            <person name="Dai P.F."/>
            <person name="Guo W.B."/>
            <person name="Han X.H."/>
            <person name="Huang E.J."/>
            <person name="Li L.F."/>
            <person name="Wei W."/>
            <person name="Gao Y.C."/>
            <person name="Liu J.Z."/>
            <person name="Shao H.Z."/>
            <person name="Wang X."/>
            <person name="Wang C.C."/>
            <person name="Yang T.C."/>
            <person name="Huo Q.B."/>
            <person name="Li W."/>
            <person name="Chen H.Y."/>
            <person name="Chen S.E."/>
            <person name="Zhou L.G."/>
            <person name="Ni X.B."/>
            <person name="Tian J.H."/>
            <person name="Sheng Y."/>
            <person name="Liu T."/>
            <person name="Pan Y.S."/>
            <person name="Xia L.Y."/>
            <person name="Li J."/>
            <person name="Zhao F."/>
            <person name="Cao W.C."/>
        </authorList>
    </citation>
    <scope>NUCLEOTIDE SEQUENCE [LARGE SCALE GENOMIC DNA]</scope>
    <source>
        <strain evidence="2">HaeL-2018</strain>
    </source>
</reference>
<evidence type="ECO:0000256" key="1">
    <source>
        <dbReference type="SAM" id="MobiDB-lite"/>
    </source>
</evidence>
<dbReference type="EMBL" id="JABSTR010000005">
    <property type="protein sequence ID" value="KAH9371357.1"/>
    <property type="molecule type" value="Genomic_DNA"/>
</dbReference>
<name>A0A9J6G7V4_HAELO</name>
<gene>
    <name evidence="2" type="ORF">HPB48_003522</name>
</gene>
<keyword evidence="3" id="KW-1185">Reference proteome</keyword>
<dbReference type="VEuPathDB" id="VectorBase:HLOH_061663"/>
<evidence type="ECO:0000313" key="3">
    <source>
        <dbReference type="Proteomes" id="UP000821853"/>
    </source>
</evidence>
<dbReference type="Proteomes" id="UP000821853">
    <property type="component" value="Chromosome 3"/>
</dbReference>
<feature type="region of interest" description="Disordered" evidence="1">
    <location>
        <begin position="127"/>
        <end position="148"/>
    </location>
</feature>
<proteinExistence type="predicted"/>
<dbReference type="AlphaFoldDB" id="A0A9J6G7V4"/>
<comment type="caution">
    <text evidence="2">The sequence shown here is derived from an EMBL/GenBank/DDBJ whole genome shotgun (WGS) entry which is preliminary data.</text>
</comment>
<protein>
    <submittedName>
        <fullName evidence="2">Uncharacterized protein</fullName>
    </submittedName>
</protein>
<evidence type="ECO:0000313" key="2">
    <source>
        <dbReference type="EMBL" id="KAH9371357.1"/>
    </source>
</evidence>
<sequence length="148" mass="16300">MAGHNLTAADVRLTDTHMEDRVSILIGSDSYWKVSPEEYHALPLTSRQPKKIFGWTVQGADLDNGAHGASEPSCAMFITHADPSGSNPEEEMDPSDLWRLRSHWHQGNGRRAGLDAVATKQFEREIRQAGRGLRSLTPDSRARTGGPP</sequence>
<dbReference type="OrthoDB" id="6514447at2759"/>